<evidence type="ECO:0000313" key="7">
    <source>
        <dbReference type="Proteomes" id="UP000646877"/>
    </source>
</evidence>
<organism evidence="5 7">
    <name type="scientific">Pseudoalteromonas maricaloris</name>
    <dbReference type="NCBI Taxonomy" id="184924"/>
    <lineage>
        <taxon>Bacteria</taxon>
        <taxon>Pseudomonadati</taxon>
        <taxon>Pseudomonadota</taxon>
        <taxon>Gammaproteobacteria</taxon>
        <taxon>Alteromonadales</taxon>
        <taxon>Pseudoalteromonadaceae</taxon>
        <taxon>Pseudoalteromonas</taxon>
    </lineage>
</organism>
<dbReference type="PANTHER" id="PTHR46796">
    <property type="entry name" value="HTH-TYPE TRANSCRIPTIONAL ACTIVATOR RHAS-RELATED"/>
    <property type="match status" value="1"/>
</dbReference>
<dbReference type="SUPFAM" id="SSF46689">
    <property type="entry name" value="Homeodomain-like"/>
    <property type="match status" value="1"/>
</dbReference>
<name>A0A8I2H7B3_9GAMM</name>
<keyword evidence="8" id="KW-1185">Reference proteome</keyword>
<dbReference type="GO" id="GO:0043565">
    <property type="term" value="F:sequence-specific DNA binding"/>
    <property type="evidence" value="ECO:0007669"/>
    <property type="project" value="InterPro"/>
</dbReference>
<dbReference type="InterPro" id="IPR009057">
    <property type="entry name" value="Homeodomain-like_sf"/>
</dbReference>
<evidence type="ECO:0000313" key="6">
    <source>
        <dbReference type="EMBL" id="WOX29248.1"/>
    </source>
</evidence>
<sequence length="229" mass="24890">MLHLTPGIFASFVKDLNAACHSHHLIQINLPLSDCVAKIGDKTLSGPSVIASGVEHSLKMTLGWVILVEPKSLYGKQLQGNSCSAIKINTAPNSNAKLAELTSIVGLIELPTTDLDPRIDRVLAQLDACFNAQTCLKPSHFSANTIAESLYLSPSRFLHLFTEQVGIAWRPYVLWRRLICSVVAIQQGNNLTQAAMLAGFADSAHLSRTFKRQFGITPTEALKTQSAIN</sequence>
<keyword evidence="1" id="KW-0805">Transcription regulation</keyword>
<evidence type="ECO:0000256" key="3">
    <source>
        <dbReference type="ARBA" id="ARBA00023163"/>
    </source>
</evidence>
<accession>A0A8I2H7B3</accession>
<evidence type="ECO:0000256" key="1">
    <source>
        <dbReference type="ARBA" id="ARBA00023015"/>
    </source>
</evidence>
<evidence type="ECO:0000259" key="4">
    <source>
        <dbReference type="PROSITE" id="PS01124"/>
    </source>
</evidence>
<dbReference type="PROSITE" id="PS00041">
    <property type="entry name" value="HTH_ARAC_FAMILY_1"/>
    <property type="match status" value="1"/>
</dbReference>
<reference evidence="6 8" key="2">
    <citation type="submission" date="2023-10" db="EMBL/GenBank/DDBJ databases">
        <title>To unveil natural product biosynthetic capacity in Pseudoalteromonas.</title>
        <authorList>
            <person name="Wang J."/>
        </authorList>
    </citation>
    <scope>NUCLEOTIDE SEQUENCE [LARGE SCALE GENOMIC DNA]</scope>
    <source>
        <strain evidence="6 8">DSM 15914</strain>
    </source>
</reference>
<dbReference type="InterPro" id="IPR050204">
    <property type="entry name" value="AraC_XylS_family_regulators"/>
</dbReference>
<dbReference type="Pfam" id="PF12833">
    <property type="entry name" value="HTH_18"/>
    <property type="match status" value="1"/>
</dbReference>
<proteinExistence type="predicted"/>
<dbReference type="InterPro" id="IPR018060">
    <property type="entry name" value="HTH_AraC"/>
</dbReference>
<gene>
    <name evidence="5" type="ORF">F9Y85_19060</name>
    <name evidence="6" type="ORF">R5H13_02950</name>
</gene>
<protein>
    <submittedName>
        <fullName evidence="6">AraC family transcriptional regulator</fullName>
    </submittedName>
    <submittedName>
        <fullName evidence="5">Helix-turn-helix transcriptional regulator</fullName>
    </submittedName>
</protein>
<reference evidence="5" key="1">
    <citation type="submission" date="2019-10" db="EMBL/GenBank/DDBJ databases">
        <authorList>
            <person name="Paulsen S."/>
        </authorList>
    </citation>
    <scope>NUCLEOTIDE SEQUENCE</scope>
    <source>
        <strain evidence="5">LMG 19692</strain>
    </source>
</reference>
<dbReference type="PROSITE" id="PS01124">
    <property type="entry name" value="HTH_ARAC_FAMILY_2"/>
    <property type="match status" value="1"/>
</dbReference>
<keyword evidence="2" id="KW-0238">DNA-binding</keyword>
<dbReference type="SMART" id="SM00342">
    <property type="entry name" value="HTH_ARAC"/>
    <property type="match status" value="1"/>
</dbReference>
<dbReference type="PANTHER" id="PTHR46796:SF10">
    <property type="entry name" value="TRANSCRIPTIONAL ACTIVATOR FEAR"/>
    <property type="match status" value="1"/>
</dbReference>
<dbReference type="EMBL" id="WEIA01000015">
    <property type="protein sequence ID" value="NLR23372.1"/>
    <property type="molecule type" value="Genomic_DNA"/>
</dbReference>
<evidence type="ECO:0000313" key="8">
    <source>
        <dbReference type="Proteomes" id="UP001304419"/>
    </source>
</evidence>
<keyword evidence="3" id="KW-0804">Transcription</keyword>
<dbReference type="AlphaFoldDB" id="A0A8I2H7B3"/>
<evidence type="ECO:0000313" key="5">
    <source>
        <dbReference type="EMBL" id="NLR23372.1"/>
    </source>
</evidence>
<evidence type="ECO:0000256" key="2">
    <source>
        <dbReference type="ARBA" id="ARBA00023125"/>
    </source>
</evidence>
<dbReference type="InterPro" id="IPR018062">
    <property type="entry name" value="HTH_AraC-typ_CS"/>
</dbReference>
<dbReference type="Gene3D" id="1.10.10.60">
    <property type="entry name" value="Homeodomain-like"/>
    <property type="match status" value="1"/>
</dbReference>
<feature type="domain" description="HTH araC/xylS-type" evidence="4">
    <location>
        <begin position="120"/>
        <end position="224"/>
    </location>
</feature>
<dbReference type="Proteomes" id="UP001304419">
    <property type="component" value="Chromosome 1"/>
</dbReference>
<dbReference type="GO" id="GO:0003700">
    <property type="term" value="F:DNA-binding transcription factor activity"/>
    <property type="evidence" value="ECO:0007669"/>
    <property type="project" value="InterPro"/>
</dbReference>
<dbReference type="Proteomes" id="UP000646877">
    <property type="component" value="Unassembled WGS sequence"/>
</dbReference>
<dbReference type="EMBL" id="CP137578">
    <property type="protein sequence ID" value="WOX29248.1"/>
    <property type="molecule type" value="Genomic_DNA"/>
</dbReference>
<dbReference type="RefSeq" id="WP_039494305.1">
    <property type="nucleotide sequence ID" value="NZ_CBCSDF010000019.1"/>
</dbReference>